<feature type="region of interest" description="Disordered" evidence="1">
    <location>
        <begin position="1"/>
        <end position="49"/>
    </location>
</feature>
<evidence type="ECO:0000256" key="1">
    <source>
        <dbReference type="SAM" id="MobiDB-lite"/>
    </source>
</evidence>
<protein>
    <submittedName>
        <fullName evidence="2">Uncharacterized protein</fullName>
    </submittedName>
</protein>
<feature type="region of interest" description="Disordered" evidence="1">
    <location>
        <begin position="142"/>
        <end position="172"/>
    </location>
</feature>
<gene>
    <name evidence="2" type="ORF">CP970_16855</name>
</gene>
<keyword evidence="3" id="KW-1185">Reference proteome</keyword>
<accession>A0A5J6GEL2</accession>
<evidence type="ECO:0000313" key="3">
    <source>
        <dbReference type="Proteomes" id="UP000325529"/>
    </source>
</evidence>
<dbReference type="EMBL" id="CP023699">
    <property type="protein sequence ID" value="QEU92351.1"/>
    <property type="molecule type" value="Genomic_DNA"/>
</dbReference>
<organism evidence="2 3">
    <name type="scientific">Streptomyces kanamyceticus</name>
    <dbReference type="NCBI Taxonomy" id="1967"/>
    <lineage>
        <taxon>Bacteria</taxon>
        <taxon>Bacillati</taxon>
        <taxon>Actinomycetota</taxon>
        <taxon>Actinomycetes</taxon>
        <taxon>Kitasatosporales</taxon>
        <taxon>Streptomycetaceae</taxon>
        <taxon>Streptomyces</taxon>
    </lineage>
</organism>
<sequence>MACENSNAALPAPAHPMANPGYGKRSVSAPAEGPRRPADSSPFGHLPPRESHLATLIDRLPDGAAMDAKTLAKASPLYGQQAVRTALNELSRAGHLRRVRCLAATGDNGTRWIFRTHWSRTARDSEWWACFLAGDAVSEGGAPIGVRDVQPKPEQPAADASGEPQPQRRSHTSTAYRVLAQLGRTEPRLTLSAADCATLEPLVSEWFARGATGAQLTSALTSGLPESVHSPCGFVARRLRDKLPPEPEQEAPAGRVPRVILECTACGVPGRSEALPQGLCRACTEGSTLPGVVDGADTIDVHRHAAILRATLTTRHDTLQPPRLAGTRLP</sequence>
<reference evidence="2 3" key="1">
    <citation type="submission" date="2017-09" db="EMBL/GenBank/DDBJ databases">
        <authorList>
            <person name="Lee N."/>
            <person name="Cho B.-K."/>
        </authorList>
    </citation>
    <scope>NUCLEOTIDE SEQUENCE [LARGE SCALE GENOMIC DNA]</scope>
    <source>
        <strain evidence="2 3">ATCC 12853</strain>
    </source>
</reference>
<dbReference type="KEGG" id="ska:CP970_16855"/>
<evidence type="ECO:0000313" key="2">
    <source>
        <dbReference type="EMBL" id="QEU92351.1"/>
    </source>
</evidence>
<name>A0A5J6GEL2_STRKN</name>
<dbReference type="Proteomes" id="UP000325529">
    <property type="component" value="Chromosome"/>
</dbReference>
<proteinExistence type="predicted"/>
<dbReference type="AlphaFoldDB" id="A0A5J6GEL2"/>